<feature type="transmembrane region" description="Helical" evidence="7">
    <location>
        <begin position="263"/>
        <end position="287"/>
    </location>
</feature>
<keyword evidence="2" id="KW-1003">Cell membrane</keyword>
<protein>
    <recommendedName>
        <fullName evidence="8">ABC3 transporter permease C-terminal domain-containing protein</fullName>
    </recommendedName>
</protein>
<dbReference type="EMBL" id="AXCZ01000001">
    <property type="protein sequence ID" value="KGM14584.1"/>
    <property type="molecule type" value="Genomic_DNA"/>
</dbReference>
<evidence type="ECO:0000256" key="1">
    <source>
        <dbReference type="ARBA" id="ARBA00004651"/>
    </source>
</evidence>
<evidence type="ECO:0000256" key="2">
    <source>
        <dbReference type="ARBA" id="ARBA00022475"/>
    </source>
</evidence>
<dbReference type="InterPro" id="IPR050250">
    <property type="entry name" value="Macrolide_Exporter_MacB"/>
</dbReference>
<dbReference type="GO" id="GO:0005886">
    <property type="term" value="C:plasma membrane"/>
    <property type="evidence" value="ECO:0007669"/>
    <property type="project" value="UniProtKB-SubCell"/>
</dbReference>
<comment type="caution">
    <text evidence="9">The sequence shown here is derived from an EMBL/GenBank/DDBJ whole genome shotgun (WGS) entry which is preliminary data.</text>
</comment>
<dbReference type="Proteomes" id="UP000054314">
    <property type="component" value="Unassembled WGS sequence"/>
</dbReference>
<evidence type="ECO:0000313" key="9">
    <source>
        <dbReference type="EMBL" id="KGM14584.1"/>
    </source>
</evidence>
<feature type="domain" description="ABC3 transporter permease C-terminal" evidence="8">
    <location>
        <begin position="267"/>
        <end position="384"/>
    </location>
</feature>
<evidence type="ECO:0000256" key="3">
    <source>
        <dbReference type="ARBA" id="ARBA00022692"/>
    </source>
</evidence>
<keyword evidence="4 7" id="KW-1133">Transmembrane helix</keyword>
<evidence type="ECO:0000256" key="4">
    <source>
        <dbReference type="ARBA" id="ARBA00022989"/>
    </source>
</evidence>
<keyword evidence="10" id="KW-1185">Reference proteome</keyword>
<dbReference type="AlphaFoldDB" id="A0A0A0C5D3"/>
<accession>A0A0A0C5D3</accession>
<feature type="transmembrane region" description="Helical" evidence="7">
    <location>
        <begin position="307"/>
        <end position="337"/>
    </location>
</feature>
<dbReference type="RefSeq" id="WP_035056052.1">
    <property type="nucleotide sequence ID" value="NZ_AXCZ01000001.1"/>
</dbReference>
<name>A0A0A0C5D3_9CELL</name>
<keyword evidence="3 7" id="KW-0812">Transmembrane</keyword>
<dbReference type="Pfam" id="PF02687">
    <property type="entry name" value="FtsX"/>
    <property type="match status" value="1"/>
</dbReference>
<comment type="subcellular location">
    <subcellularLocation>
        <location evidence="1">Cell membrane</location>
        <topology evidence="1">Multi-pass membrane protein</topology>
    </subcellularLocation>
</comment>
<dbReference type="PANTHER" id="PTHR30572">
    <property type="entry name" value="MEMBRANE COMPONENT OF TRANSPORTER-RELATED"/>
    <property type="match status" value="1"/>
</dbReference>
<dbReference type="GO" id="GO:0022857">
    <property type="term" value="F:transmembrane transporter activity"/>
    <property type="evidence" value="ECO:0007669"/>
    <property type="project" value="TreeGrafter"/>
</dbReference>
<comment type="similarity">
    <text evidence="6">Belongs to the ABC-4 integral membrane protein family.</text>
</comment>
<evidence type="ECO:0000259" key="8">
    <source>
        <dbReference type="Pfam" id="PF02687"/>
    </source>
</evidence>
<evidence type="ECO:0000256" key="7">
    <source>
        <dbReference type="SAM" id="Phobius"/>
    </source>
</evidence>
<evidence type="ECO:0000313" key="10">
    <source>
        <dbReference type="Proteomes" id="UP000054314"/>
    </source>
</evidence>
<proteinExistence type="inferred from homology"/>
<reference evidence="9 10" key="1">
    <citation type="submission" date="2013-08" db="EMBL/GenBank/DDBJ databases">
        <title>Genome sequencing of Cellulomonas bogoriensis 69B4.</title>
        <authorList>
            <person name="Chen F."/>
            <person name="Li Y."/>
            <person name="Wang G."/>
        </authorList>
    </citation>
    <scope>NUCLEOTIDE SEQUENCE [LARGE SCALE GENOMIC DNA]</scope>
    <source>
        <strain evidence="9 10">69B4</strain>
    </source>
</reference>
<dbReference type="PANTHER" id="PTHR30572:SF4">
    <property type="entry name" value="ABC TRANSPORTER PERMEASE YTRF"/>
    <property type="match status" value="1"/>
</dbReference>
<gene>
    <name evidence="9" type="ORF">N869_05070</name>
</gene>
<evidence type="ECO:0000256" key="5">
    <source>
        <dbReference type="ARBA" id="ARBA00023136"/>
    </source>
</evidence>
<sequence length="391" mass="40116">MTRAFRTSLADLRARPLRSFLTGLSMLVGVLAVVGVSAADQLSTGYVIAAHEQLQGREATYAAHVRVGAAEAGAVTRLSDGIAARIGPQDAAHVLLLSADRTLARGDRSTNATVHWVDGDLEGVFRRPLVQGERAGDAGSRALAVVVNEELARVLGLETLPTTIELAAGGADPHVVVVTGVLADADDEPVAYGVLTAAARVAPDVFRDGSFAVHLTAGTGSLAAVTGTIKDAVSYAGLELVEDVRRVDTVERARESAQVVERAFVAAALAALTVAVIGILNIGLASLAERARELVVRRALGARRVDVFSQVLGSSMILAMLVAGTALVAVLLGVYVVAPAATPVTFIADPVQPPWGALRNGVLAAVTTALLGAAAPAVKATRLPVALALRA</sequence>
<evidence type="ECO:0000256" key="6">
    <source>
        <dbReference type="ARBA" id="ARBA00038076"/>
    </source>
</evidence>
<keyword evidence="5 7" id="KW-0472">Membrane</keyword>
<organism evidence="9 10">
    <name type="scientific">Cellulomonas bogoriensis 69B4 = DSM 16987</name>
    <dbReference type="NCBI Taxonomy" id="1386082"/>
    <lineage>
        <taxon>Bacteria</taxon>
        <taxon>Bacillati</taxon>
        <taxon>Actinomycetota</taxon>
        <taxon>Actinomycetes</taxon>
        <taxon>Micrococcales</taxon>
        <taxon>Cellulomonadaceae</taxon>
        <taxon>Cellulomonas</taxon>
    </lineage>
</organism>
<dbReference type="InterPro" id="IPR003838">
    <property type="entry name" value="ABC3_permease_C"/>
</dbReference>